<dbReference type="GO" id="GO:0060271">
    <property type="term" value="P:cilium assembly"/>
    <property type="evidence" value="ECO:0007669"/>
    <property type="project" value="TreeGrafter"/>
</dbReference>
<dbReference type="PANTHER" id="PTHR14605:SF1">
    <property type="entry name" value="TRANSMEMBRANE PROTEIN 231"/>
    <property type="match status" value="1"/>
</dbReference>
<evidence type="ECO:0000256" key="3">
    <source>
        <dbReference type="ARBA" id="ARBA00015087"/>
    </source>
</evidence>
<feature type="transmembrane region" description="Helical" evidence="12">
    <location>
        <begin position="20"/>
        <end position="39"/>
    </location>
</feature>
<keyword evidence="9" id="KW-0325">Glycoprotein</keyword>
<dbReference type="GO" id="GO:0060170">
    <property type="term" value="C:ciliary membrane"/>
    <property type="evidence" value="ECO:0007669"/>
    <property type="project" value="UniProtKB-SubCell"/>
</dbReference>
<evidence type="ECO:0000256" key="12">
    <source>
        <dbReference type="SAM" id="Phobius"/>
    </source>
</evidence>
<evidence type="ECO:0000256" key="4">
    <source>
        <dbReference type="ARBA" id="ARBA00022475"/>
    </source>
</evidence>
<dbReference type="GO" id="GO:0035869">
    <property type="term" value="C:ciliary transition zone"/>
    <property type="evidence" value="ECO:0007669"/>
    <property type="project" value="TreeGrafter"/>
</dbReference>
<dbReference type="GO" id="GO:0032880">
    <property type="term" value="P:regulation of protein localization"/>
    <property type="evidence" value="ECO:0007669"/>
    <property type="project" value="TreeGrafter"/>
</dbReference>
<evidence type="ECO:0000256" key="5">
    <source>
        <dbReference type="ARBA" id="ARBA00022692"/>
    </source>
</evidence>
<dbReference type="Pfam" id="PF10149">
    <property type="entry name" value="TM231"/>
    <property type="match status" value="1"/>
</dbReference>
<dbReference type="AlphaFoldDB" id="A0A4E0RYI5"/>
<keyword evidence="5 12" id="KW-0812">Transmembrane</keyword>
<reference evidence="13" key="1">
    <citation type="submission" date="2019-03" db="EMBL/GenBank/DDBJ databases">
        <title>Improved annotation for the trematode Fasciola hepatica.</title>
        <authorList>
            <person name="Choi Y.-J."/>
            <person name="Martin J."/>
            <person name="Mitreva M."/>
        </authorList>
    </citation>
    <scope>NUCLEOTIDE SEQUENCE [LARGE SCALE GENOMIC DNA]</scope>
</reference>
<dbReference type="PANTHER" id="PTHR14605">
    <property type="entry name" value="CHST5 PROTEIN"/>
    <property type="match status" value="1"/>
</dbReference>
<accession>A0A4E0RYI5</accession>
<keyword evidence="4" id="KW-1003">Cell membrane</keyword>
<evidence type="ECO:0000256" key="10">
    <source>
        <dbReference type="ARBA" id="ARBA00023273"/>
    </source>
</evidence>
<comment type="function">
    <text evidence="11">Transmembrane component of the tectonic-like complex, a complex localized at the transition zone of primary cilia and acting as a barrier that prevents diffusion of transmembrane proteins between the cilia and plasma membranes. Required for ciliogenesis and sonic hedgehog/SHH signaling.</text>
</comment>
<comment type="similarity">
    <text evidence="2">Belongs to the TMEM231 family.</text>
</comment>
<gene>
    <name evidence="13" type="ORF">D915_007704</name>
</gene>
<name>A0A4E0RYI5_FASHE</name>
<keyword evidence="8 12" id="KW-0472">Membrane</keyword>
<comment type="subcellular location">
    <subcellularLocation>
        <location evidence="1">Cell projection</location>
        <location evidence="1">Cilium membrane</location>
        <topology evidence="1">Multi-pass membrane protein</topology>
    </subcellularLocation>
</comment>
<evidence type="ECO:0000256" key="2">
    <source>
        <dbReference type="ARBA" id="ARBA00009082"/>
    </source>
</evidence>
<protein>
    <recommendedName>
        <fullName evidence="3">Transmembrane protein 231</fullName>
    </recommendedName>
</protein>
<dbReference type="Proteomes" id="UP000230066">
    <property type="component" value="Unassembled WGS sequence"/>
</dbReference>
<keyword evidence="6 12" id="KW-1133">Transmembrane helix</keyword>
<comment type="caution">
    <text evidence="13">The sequence shown here is derived from an EMBL/GenBank/DDBJ whole genome shotgun (WGS) entry which is preliminary data.</text>
</comment>
<sequence>MFEVYRIPLTRMISGNVFTLASLFKWIFTIASIFIPYLICYRSGGFWIREVTYLEQPQVTFLRHCYCELRGSFDSYTWSTLPSLNADAVQSLRIPYMTVEEVDNDGDGRLDQMNLQLRFRTEMNVDSIRLLLFYELKLNEYAKLTIRTPVTIQSSAPPNFSGTRFAQTTAVSLQLSKPLPQGSSNDEYNYTILDSSDISLEKFQAQSVQQEINKRTVSLSLDDQYALWTTQSTGSSDTFVIDLTVLYKPVIVWYLLSAFCFSEG</sequence>
<organism evidence="13 14">
    <name type="scientific">Fasciola hepatica</name>
    <name type="common">Liver fluke</name>
    <dbReference type="NCBI Taxonomy" id="6192"/>
    <lineage>
        <taxon>Eukaryota</taxon>
        <taxon>Metazoa</taxon>
        <taxon>Spiralia</taxon>
        <taxon>Lophotrochozoa</taxon>
        <taxon>Platyhelminthes</taxon>
        <taxon>Trematoda</taxon>
        <taxon>Digenea</taxon>
        <taxon>Plagiorchiida</taxon>
        <taxon>Echinostomata</taxon>
        <taxon>Echinostomatoidea</taxon>
        <taxon>Fasciolidae</taxon>
        <taxon>Fasciola</taxon>
    </lineage>
</organism>
<evidence type="ECO:0000313" key="13">
    <source>
        <dbReference type="EMBL" id="THD21550.1"/>
    </source>
</evidence>
<keyword evidence="7" id="KW-0969">Cilium</keyword>
<evidence type="ECO:0000256" key="6">
    <source>
        <dbReference type="ARBA" id="ARBA00022989"/>
    </source>
</evidence>
<proteinExistence type="inferred from homology"/>
<keyword evidence="10" id="KW-0966">Cell projection</keyword>
<evidence type="ECO:0000256" key="1">
    <source>
        <dbReference type="ARBA" id="ARBA00004272"/>
    </source>
</evidence>
<evidence type="ECO:0000256" key="7">
    <source>
        <dbReference type="ARBA" id="ARBA00023069"/>
    </source>
</evidence>
<evidence type="ECO:0000313" key="14">
    <source>
        <dbReference type="Proteomes" id="UP000230066"/>
    </source>
</evidence>
<dbReference type="InterPro" id="IPR019306">
    <property type="entry name" value="TMEM231"/>
</dbReference>
<evidence type="ECO:0000256" key="8">
    <source>
        <dbReference type="ARBA" id="ARBA00023136"/>
    </source>
</evidence>
<evidence type="ECO:0000256" key="11">
    <source>
        <dbReference type="ARBA" id="ARBA00024803"/>
    </source>
</evidence>
<keyword evidence="14" id="KW-1185">Reference proteome</keyword>
<evidence type="ECO:0000256" key="9">
    <source>
        <dbReference type="ARBA" id="ARBA00023180"/>
    </source>
</evidence>
<dbReference type="EMBL" id="JXXN02003435">
    <property type="protein sequence ID" value="THD21550.1"/>
    <property type="molecule type" value="Genomic_DNA"/>
</dbReference>